<keyword evidence="4" id="KW-0812">Transmembrane</keyword>
<evidence type="ECO:0000256" key="3">
    <source>
        <dbReference type="ARBA" id="ARBA00022475"/>
    </source>
</evidence>
<evidence type="ECO:0000256" key="5">
    <source>
        <dbReference type="ARBA" id="ARBA00022968"/>
    </source>
</evidence>
<dbReference type="PANTHER" id="PTHR11731">
    <property type="entry name" value="PROTEASE FAMILY S9B,C DIPEPTIDYL-PEPTIDASE IV-RELATED"/>
    <property type="match status" value="1"/>
</dbReference>
<evidence type="ECO:0000256" key="7">
    <source>
        <dbReference type="ARBA" id="ARBA00023136"/>
    </source>
</evidence>
<feature type="compositionally biased region" description="Basic and acidic residues" evidence="10">
    <location>
        <begin position="461"/>
        <end position="484"/>
    </location>
</feature>
<dbReference type="GO" id="GO:0004177">
    <property type="term" value="F:aminopeptidase activity"/>
    <property type="evidence" value="ECO:0007669"/>
    <property type="project" value="UniProtKB-KW"/>
</dbReference>
<gene>
    <name evidence="12" type="ORF">J0S82_020783</name>
</gene>
<comment type="subcellular location">
    <subcellularLocation>
        <location evidence="1">Cell membrane</location>
        <topology evidence="1">Single-pass type II membrane protein</topology>
    </subcellularLocation>
</comment>
<feature type="region of interest" description="Disordered" evidence="10">
    <location>
        <begin position="334"/>
        <end position="397"/>
    </location>
</feature>
<keyword evidence="8" id="KW-1015">Disulfide bond</keyword>
<protein>
    <submittedName>
        <fullName evidence="12">Dipeptidyl aminopeptidase-like protein 6</fullName>
    </submittedName>
</protein>
<organism evidence="12 13">
    <name type="scientific">Galemys pyrenaicus</name>
    <name type="common">Iberian desman</name>
    <name type="synonym">Pyrenean desman</name>
    <dbReference type="NCBI Taxonomy" id="202257"/>
    <lineage>
        <taxon>Eukaryota</taxon>
        <taxon>Metazoa</taxon>
        <taxon>Chordata</taxon>
        <taxon>Craniata</taxon>
        <taxon>Vertebrata</taxon>
        <taxon>Euteleostomi</taxon>
        <taxon>Mammalia</taxon>
        <taxon>Eutheria</taxon>
        <taxon>Laurasiatheria</taxon>
        <taxon>Eulipotyphla</taxon>
        <taxon>Talpidae</taxon>
        <taxon>Galemys</taxon>
    </lineage>
</organism>
<feature type="region of interest" description="Disordered" evidence="10">
    <location>
        <begin position="461"/>
        <end position="511"/>
    </location>
</feature>
<dbReference type="OrthoDB" id="16520at2759"/>
<feature type="region of interest" description="Disordered" evidence="10">
    <location>
        <begin position="1"/>
        <end position="56"/>
    </location>
</feature>
<dbReference type="Gene3D" id="2.140.10.30">
    <property type="entry name" value="Dipeptidylpeptidase IV, N-terminal domain"/>
    <property type="match status" value="1"/>
</dbReference>
<dbReference type="GO" id="GO:1901379">
    <property type="term" value="P:regulation of potassium ion transmembrane transport"/>
    <property type="evidence" value="ECO:0007669"/>
    <property type="project" value="TreeGrafter"/>
</dbReference>
<dbReference type="AlphaFoldDB" id="A0A8J5ZSD3"/>
<reference evidence="12" key="1">
    <citation type="journal article" date="2021" name="Evol. Appl.">
        <title>The genome of the Pyrenean desman and the effects of bottlenecks and inbreeding on the genomic landscape of an endangered species.</title>
        <authorList>
            <person name="Escoda L."/>
            <person name="Castresana J."/>
        </authorList>
    </citation>
    <scope>NUCLEOTIDE SEQUENCE</scope>
    <source>
        <strain evidence="12">IBE-C5619</strain>
    </source>
</reference>
<accession>A0A8J5ZSD3</accession>
<evidence type="ECO:0000313" key="13">
    <source>
        <dbReference type="Proteomes" id="UP000700334"/>
    </source>
</evidence>
<keyword evidence="6" id="KW-1133">Transmembrane helix</keyword>
<sequence length="786" mass="83438">MKGCVAWTWGGKANQQDSPAQHSPQAWPGETGGHTSPDPGAREAGSGPLLPLKHTPAAQGRTPVVSLLSAGFSPCSPGPAPSPDAARAVPREYYITMVKWATSTKIAVNWLSRAQNVSILTLCDATTGVCTKKHEDESEAWLHRQNEEPVFSKDGRKFFFVRAIPQGGQGKFYHITVSSSQPNNSNDNIQSITSGDWDVTRILSYDEKRNKIYFLSTEDLPRRRQLYSASTVGSFNRQCLSCDLLDNCTYFSAAFSRSADFFLLSCQGESARSRALQAPRAAGLHFCSGALPELTAVLMRFRPPRGHSTRHRCPVPFLGARGLWALSLLQAPQRHLSPDTTGSSSTADYGGRGQRTPEGARHTVHPGGARAHSPSPSAAEGQSPAPPTEAPQPRLGFSACVGGPAVMRRVPGPESGSAAAAAVRCRASLLEVNPDACPWNAARSAHSTSALEIREGDRLADTRGFLERPQKAEGAAPRREDGRAVARTAHAGPGVTRHPPPARAQTDEKQRQTTAAAVCGALRWARGSCSLRSPLPPACWEEARPVPIADDRVLRRRPQGTGAGCWLFSGKAESGAGPGVPTVTVHNTTDKRKLFDLETNEHVQKAVNDRQMPKVEYRKIEIDDYSECKRPVGPAWTPGRSARTLGLEQPAPGSGHAGLCLQGRPGTGLAPPSRRGCAVQGLVLSLGGAMTPGAPEAAFRAGVLFRPPRAAGVYSEGSGALLPEASALRGLVCTLPPPARSAQLLHECQAPAPPGAPMGGRGAQASMLPCACPGSAWLWSSLPTSH</sequence>
<dbReference type="PANTHER" id="PTHR11731:SF20">
    <property type="entry name" value="DIPEPTIDYL AMINOPEPTIDASE-LIKE PROTEIN 6"/>
    <property type="match status" value="1"/>
</dbReference>
<keyword evidence="3" id="KW-1003">Cell membrane</keyword>
<feature type="domain" description="Dipeptidylpeptidase IV N-terminal" evidence="11">
    <location>
        <begin position="89"/>
        <end position="269"/>
    </location>
</feature>
<evidence type="ECO:0000256" key="2">
    <source>
        <dbReference type="ARBA" id="ARBA00006150"/>
    </source>
</evidence>
<dbReference type="GO" id="GO:0008076">
    <property type="term" value="C:voltage-gated potassium channel complex"/>
    <property type="evidence" value="ECO:0007669"/>
    <property type="project" value="TreeGrafter"/>
</dbReference>
<keyword evidence="7" id="KW-0472">Membrane</keyword>
<dbReference type="InterPro" id="IPR050278">
    <property type="entry name" value="Serine_Prot_S9B/DPPIV"/>
</dbReference>
<dbReference type="GO" id="GO:0006508">
    <property type="term" value="P:proteolysis"/>
    <property type="evidence" value="ECO:0007669"/>
    <property type="project" value="InterPro"/>
</dbReference>
<comment type="caution">
    <text evidence="12">The sequence shown here is derived from an EMBL/GenBank/DDBJ whole genome shotgun (WGS) entry which is preliminary data.</text>
</comment>
<feature type="compositionally biased region" description="Polar residues" evidence="10">
    <location>
        <begin position="338"/>
        <end position="347"/>
    </location>
</feature>
<evidence type="ECO:0000256" key="6">
    <source>
        <dbReference type="ARBA" id="ARBA00022989"/>
    </source>
</evidence>
<dbReference type="SUPFAM" id="SSF82171">
    <property type="entry name" value="DPP6 N-terminal domain-like"/>
    <property type="match status" value="1"/>
</dbReference>
<comment type="similarity">
    <text evidence="2">Belongs to the peptidase S9B family.</text>
</comment>
<dbReference type="EMBL" id="JAGFMF010012182">
    <property type="protein sequence ID" value="KAG8506131.1"/>
    <property type="molecule type" value="Genomic_DNA"/>
</dbReference>
<evidence type="ECO:0000256" key="4">
    <source>
        <dbReference type="ARBA" id="ARBA00022692"/>
    </source>
</evidence>
<dbReference type="Pfam" id="PF00930">
    <property type="entry name" value="DPPIV_N"/>
    <property type="match status" value="1"/>
</dbReference>
<dbReference type="InterPro" id="IPR002469">
    <property type="entry name" value="Peptidase_S9B_N"/>
</dbReference>
<evidence type="ECO:0000313" key="12">
    <source>
        <dbReference type="EMBL" id="KAG8506131.1"/>
    </source>
</evidence>
<name>A0A8J5ZSD3_GALPY</name>
<keyword evidence="12" id="KW-0645">Protease</keyword>
<keyword evidence="12" id="KW-0378">Hydrolase</keyword>
<keyword evidence="9" id="KW-0325">Glycoprotein</keyword>
<dbReference type="GO" id="GO:0015459">
    <property type="term" value="F:potassium channel regulator activity"/>
    <property type="evidence" value="ECO:0007669"/>
    <property type="project" value="TreeGrafter"/>
</dbReference>
<keyword evidence="5" id="KW-0735">Signal-anchor</keyword>
<evidence type="ECO:0000256" key="9">
    <source>
        <dbReference type="ARBA" id="ARBA00023180"/>
    </source>
</evidence>
<evidence type="ECO:0000259" key="11">
    <source>
        <dbReference type="Pfam" id="PF00930"/>
    </source>
</evidence>
<feature type="compositionally biased region" description="Polar residues" evidence="10">
    <location>
        <begin position="13"/>
        <end position="24"/>
    </location>
</feature>
<evidence type="ECO:0000256" key="10">
    <source>
        <dbReference type="SAM" id="MobiDB-lite"/>
    </source>
</evidence>
<keyword evidence="12" id="KW-0031">Aminopeptidase</keyword>
<evidence type="ECO:0000256" key="1">
    <source>
        <dbReference type="ARBA" id="ARBA00004401"/>
    </source>
</evidence>
<proteinExistence type="inferred from homology"/>
<evidence type="ECO:0000256" key="8">
    <source>
        <dbReference type="ARBA" id="ARBA00023157"/>
    </source>
</evidence>
<keyword evidence="13" id="KW-1185">Reference proteome</keyword>
<dbReference type="Proteomes" id="UP000700334">
    <property type="component" value="Unassembled WGS sequence"/>
</dbReference>